<name>A0A841T9Z8_9BACL</name>
<dbReference type="EMBL" id="JACJVN010000024">
    <property type="protein sequence ID" value="MBB6676876.1"/>
    <property type="molecule type" value="Genomic_DNA"/>
</dbReference>
<gene>
    <name evidence="2" type="ORF">H4Q31_05970</name>
</gene>
<organism evidence="2 3">
    <name type="scientific">Cohnella lubricantis</name>
    <dbReference type="NCBI Taxonomy" id="2163172"/>
    <lineage>
        <taxon>Bacteria</taxon>
        <taxon>Bacillati</taxon>
        <taxon>Bacillota</taxon>
        <taxon>Bacilli</taxon>
        <taxon>Bacillales</taxon>
        <taxon>Paenibacillaceae</taxon>
        <taxon>Cohnella</taxon>
    </lineage>
</organism>
<feature type="compositionally biased region" description="Pro residues" evidence="1">
    <location>
        <begin position="177"/>
        <end position="186"/>
    </location>
</feature>
<feature type="compositionally biased region" description="Basic residues" evidence="1">
    <location>
        <begin position="239"/>
        <end position="251"/>
    </location>
</feature>
<sequence>MKRVETDPAAPKESLLNAASETTAPSAPYVDEAWLRIDAAAEASILESDADATAADMAGTETIARDMPVEGMGAAEHSVRELPLASPLASSASNDRAQASSWDPEWIAPLPKAAWFHDFSNPEAGAEASLADAAGPQAEEAQSIPPADAGHPASSPNGVPPIAVPAAISEGMNGVPPEGPPIPAPVEAPVRLPAARRRRRVIRRRSRIAKRRLTRRGQRSARKRNKLGRLRRLKARTIAAKRRSAVSRRRSAAVDNKRKLSARRRNA</sequence>
<feature type="region of interest" description="Disordered" evidence="1">
    <location>
        <begin position="126"/>
        <end position="187"/>
    </location>
</feature>
<dbReference type="Proteomes" id="UP000574133">
    <property type="component" value="Unassembled WGS sequence"/>
</dbReference>
<comment type="caution">
    <text evidence="2">The sequence shown here is derived from an EMBL/GenBank/DDBJ whole genome shotgun (WGS) entry which is preliminary data.</text>
</comment>
<feature type="region of interest" description="Disordered" evidence="1">
    <location>
        <begin position="239"/>
        <end position="267"/>
    </location>
</feature>
<reference evidence="2 3" key="1">
    <citation type="submission" date="2020-08" db="EMBL/GenBank/DDBJ databases">
        <title>Cohnella phylogeny.</title>
        <authorList>
            <person name="Dunlap C."/>
        </authorList>
    </citation>
    <scope>NUCLEOTIDE SEQUENCE [LARGE SCALE GENOMIC DNA]</scope>
    <source>
        <strain evidence="2 3">DSM 103658</strain>
    </source>
</reference>
<keyword evidence="3" id="KW-1185">Reference proteome</keyword>
<dbReference type="RefSeq" id="WP_185178165.1">
    <property type="nucleotide sequence ID" value="NZ_CBCSEP010000008.1"/>
</dbReference>
<evidence type="ECO:0000256" key="1">
    <source>
        <dbReference type="SAM" id="MobiDB-lite"/>
    </source>
</evidence>
<feature type="region of interest" description="Disordered" evidence="1">
    <location>
        <begin position="212"/>
        <end position="231"/>
    </location>
</feature>
<proteinExistence type="predicted"/>
<evidence type="ECO:0000313" key="3">
    <source>
        <dbReference type="Proteomes" id="UP000574133"/>
    </source>
</evidence>
<dbReference type="AlphaFoldDB" id="A0A841T9Z8"/>
<feature type="region of interest" description="Disordered" evidence="1">
    <location>
        <begin position="1"/>
        <end position="23"/>
    </location>
</feature>
<evidence type="ECO:0000313" key="2">
    <source>
        <dbReference type="EMBL" id="MBB6676876.1"/>
    </source>
</evidence>
<accession>A0A841T9Z8</accession>
<protein>
    <submittedName>
        <fullName evidence="2">Uncharacterized protein</fullName>
    </submittedName>
</protein>
<feature type="compositionally biased region" description="Low complexity" evidence="1">
    <location>
        <begin position="126"/>
        <end position="135"/>
    </location>
</feature>